<dbReference type="GO" id="GO:0048513">
    <property type="term" value="P:animal organ development"/>
    <property type="evidence" value="ECO:0007669"/>
    <property type="project" value="UniProtKB-ARBA"/>
</dbReference>
<feature type="domain" description="Homeobox" evidence="8">
    <location>
        <begin position="255"/>
        <end position="315"/>
    </location>
</feature>
<dbReference type="AlphaFoldDB" id="A0A7R9GK02"/>
<dbReference type="EMBL" id="OA887047">
    <property type="protein sequence ID" value="CAD7283198.1"/>
    <property type="molecule type" value="Genomic_DNA"/>
</dbReference>
<keyword evidence="3 5" id="KW-0371">Homeobox</keyword>
<name>A0A7R9GK02_9CRUS</name>
<sequence length="468" mass="51290">MKSAPVAIGDRRAPMEGGGLFWGAGASRPGFIVPCENAHAVNNLGSLANDSPSKHMRPKSISKRVLNSCARNTGQTEPIIGTIAGTNTNSMPCTEEAPLMSSHHVGYPTYHAKPASGYDYTKNPQLPQQSHPGLGYYGHHYFGSAGLQAAESNVSQNYWQSNGNQVQKGQIGTYCLKALSCRSQRTGDAPSPIPTNRRKGDSTPVYPWMTEFRNSTASVANNSPGCATKSVAIVTSTAQNKTVIPTPYEQLDGENSTKRARTSYTSAQLVELEKEFHFNRYLCKPRRLEMAAELDLTERQIKIWFQNRRMKFKKAVQSGKSSPSTGLVNSNSPQPASDETPELSATTPEAKPVSNPVPELKPVDTRQEGGGALRIRCVSSLSESSKTPYHRGCNVGPHFRGCHRDWNLEVLSKSRPVATPVAKKPEVEPANPAPTVEATRWPENYPNSCNYPQAYPGYDYSAYYQHNW</sequence>
<dbReference type="GO" id="GO:0005634">
    <property type="term" value="C:nucleus"/>
    <property type="evidence" value="ECO:0007669"/>
    <property type="project" value="UniProtKB-SubCell"/>
</dbReference>
<keyword evidence="2 5" id="KW-0238">DNA-binding</keyword>
<dbReference type="PRINTS" id="PR00024">
    <property type="entry name" value="HOMEOBOX"/>
</dbReference>
<evidence type="ECO:0000259" key="8">
    <source>
        <dbReference type="PROSITE" id="PS50071"/>
    </source>
</evidence>
<dbReference type="FunFam" id="1.10.10.60:FF:000176">
    <property type="entry name" value="pancreas/duodenum homeobox protein 1"/>
    <property type="match status" value="1"/>
</dbReference>
<feature type="region of interest" description="Disordered" evidence="7">
    <location>
        <begin position="419"/>
        <end position="439"/>
    </location>
</feature>
<evidence type="ECO:0000313" key="9">
    <source>
        <dbReference type="EMBL" id="CAD7283198.1"/>
    </source>
</evidence>
<evidence type="ECO:0000256" key="4">
    <source>
        <dbReference type="ARBA" id="ARBA00023242"/>
    </source>
</evidence>
<dbReference type="PANTHER" id="PTHR45664:SF12">
    <property type="entry name" value="PANCREAS_DUODENUM HOMEOBOX PROTEIN 1"/>
    <property type="match status" value="1"/>
</dbReference>
<dbReference type="EMBL" id="CAJPEX010005010">
    <property type="protein sequence ID" value="CAG0923350.1"/>
    <property type="molecule type" value="Genomic_DNA"/>
</dbReference>
<dbReference type="Proteomes" id="UP000678499">
    <property type="component" value="Unassembled WGS sequence"/>
</dbReference>
<organism evidence="9">
    <name type="scientific">Notodromas monacha</name>
    <dbReference type="NCBI Taxonomy" id="399045"/>
    <lineage>
        <taxon>Eukaryota</taxon>
        <taxon>Metazoa</taxon>
        <taxon>Ecdysozoa</taxon>
        <taxon>Arthropoda</taxon>
        <taxon>Crustacea</taxon>
        <taxon>Oligostraca</taxon>
        <taxon>Ostracoda</taxon>
        <taxon>Podocopa</taxon>
        <taxon>Podocopida</taxon>
        <taxon>Cypridocopina</taxon>
        <taxon>Cypridoidea</taxon>
        <taxon>Cyprididae</taxon>
        <taxon>Notodromas</taxon>
    </lineage>
</organism>
<evidence type="ECO:0000313" key="10">
    <source>
        <dbReference type="Proteomes" id="UP000678499"/>
    </source>
</evidence>
<dbReference type="InterPro" id="IPR001356">
    <property type="entry name" value="HD"/>
</dbReference>
<dbReference type="PROSITE" id="PS00027">
    <property type="entry name" value="HOMEOBOX_1"/>
    <property type="match status" value="1"/>
</dbReference>
<dbReference type="PROSITE" id="PS50071">
    <property type="entry name" value="HOMEOBOX_2"/>
    <property type="match status" value="1"/>
</dbReference>
<feature type="region of interest" description="Disordered" evidence="7">
    <location>
        <begin position="315"/>
        <end position="368"/>
    </location>
</feature>
<keyword evidence="10" id="KW-1185">Reference proteome</keyword>
<evidence type="ECO:0000256" key="5">
    <source>
        <dbReference type="PROSITE-ProRule" id="PRU00108"/>
    </source>
</evidence>
<dbReference type="SUPFAM" id="SSF46689">
    <property type="entry name" value="Homeodomain-like"/>
    <property type="match status" value="1"/>
</dbReference>
<evidence type="ECO:0000256" key="1">
    <source>
        <dbReference type="ARBA" id="ARBA00004123"/>
    </source>
</evidence>
<dbReference type="PANTHER" id="PTHR45664">
    <property type="entry name" value="PROTEIN ZERKNUELLT 1-RELATED"/>
    <property type="match status" value="1"/>
</dbReference>
<dbReference type="CDD" id="cd00086">
    <property type="entry name" value="homeodomain"/>
    <property type="match status" value="1"/>
</dbReference>
<dbReference type="InterPro" id="IPR009057">
    <property type="entry name" value="Homeodomain-like_sf"/>
</dbReference>
<dbReference type="InterPro" id="IPR017970">
    <property type="entry name" value="Homeobox_CS"/>
</dbReference>
<protein>
    <recommendedName>
        <fullName evidence="8">Homeobox domain-containing protein</fullName>
    </recommendedName>
</protein>
<feature type="region of interest" description="Disordered" evidence="7">
    <location>
        <begin position="185"/>
        <end position="206"/>
    </location>
</feature>
<accession>A0A7R9GK02</accession>
<dbReference type="GO" id="GO:0000978">
    <property type="term" value="F:RNA polymerase II cis-regulatory region sequence-specific DNA binding"/>
    <property type="evidence" value="ECO:0007669"/>
    <property type="project" value="TreeGrafter"/>
</dbReference>
<evidence type="ECO:0000256" key="2">
    <source>
        <dbReference type="ARBA" id="ARBA00023125"/>
    </source>
</evidence>
<feature type="compositionally biased region" description="Polar residues" evidence="7">
    <location>
        <begin position="318"/>
        <end position="347"/>
    </location>
</feature>
<dbReference type="Pfam" id="PF00046">
    <property type="entry name" value="Homeodomain"/>
    <property type="match status" value="1"/>
</dbReference>
<dbReference type="OrthoDB" id="6159439at2759"/>
<keyword evidence="4 5" id="KW-0539">Nucleus</keyword>
<evidence type="ECO:0000256" key="7">
    <source>
        <dbReference type="SAM" id="MobiDB-lite"/>
    </source>
</evidence>
<dbReference type="SMART" id="SM00389">
    <property type="entry name" value="HOX"/>
    <property type="match status" value="1"/>
</dbReference>
<proteinExistence type="predicted"/>
<dbReference type="GO" id="GO:0000981">
    <property type="term" value="F:DNA-binding transcription factor activity, RNA polymerase II-specific"/>
    <property type="evidence" value="ECO:0007669"/>
    <property type="project" value="InterPro"/>
</dbReference>
<gene>
    <name evidence="9" type="ORF">NMOB1V02_LOCUS10816</name>
</gene>
<reference evidence="9" key="1">
    <citation type="submission" date="2020-11" db="EMBL/GenBank/DDBJ databases">
        <authorList>
            <person name="Tran Van P."/>
        </authorList>
    </citation>
    <scope>NUCLEOTIDE SEQUENCE</scope>
</reference>
<evidence type="ECO:0000256" key="6">
    <source>
        <dbReference type="RuleBase" id="RU000682"/>
    </source>
</evidence>
<evidence type="ECO:0000256" key="3">
    <source>
        <dbReference type="ARBA" id="ARBA00023155"/>
    </source>
</evidence>
<dbReference type="GO" id="GO:0045944">
    <property type="term" value="P:positive regulation of transcription by RNA polymerase II"/>
    <property type="evidence" value="ECO:0007669"/>
    <property type="project" value="UniProtKB-ARBA"/>
</dbReference>
<dbReference type="InterPro" id="IPR020479">
    <property type="entry name" value="HD_metazoa"/>
</dbReference>
<feature type="DNA-binding region" description="Homeobox" evidence="5">
    <location>
        <begin position="257"/>
        <end position="316"/>
    </location>
</feature>
<dbReference type="Gene3D" id="1.10.10.60">
    <property type="entry name" value="Homeodomain-like"/>
    <property type="match status" value="1"/>
</dbReference>
<comment type="subcellular location">
    <subcellularLocation>
        <location evidence="1 5 6">Nucleus</location>
    </subcellularLocation>
</comment>